<keyword evidence="3" id="KW-1185">Reference proteome</keyword>
<reference evidence="2" key="1">
    <citation type="submission" date="2021-08" db="EMBL/GenBank/DDBJ databases">
        <authorList>
            <person name="Misof B."/>
            <person name="Oliver O."/>
            <person name="Podsiadlowski L."/>
            <person name="Donath A."/>
            <person name="Peters R."/>
            <person name="Mayer C."/>
            <person name="Rust J."/>
            <person name="Gunkel S."/>
            <person name="Lesny P."/>
            <person name="Martin S."/>
            <person name="Oeyen J.P."/>
            <person name="Petersen M."/>
            <person name="Panagiotis P."/>
            <person name="Wilbrandt J."/>
            <person name="Tanja T."/>
        </authorList>
    </citation>
    <scope>NUCLEOTIDE SEQUENCE</scope>
    <source>
        <strain evidence="2">GBR_01_08_01A</strain>
        <tissue evidence="2">Thorax + abdomen</tissue>
    </source>
</reference>
<dbReference type="Proteomes" id="UP001258017">
    <property type="component" value="Unassembled WGS sequence"/>
</dbReference>
<feature type="compositionally biased region" description="Basic and acidic residues" evidence="1">
    <location>
        <begin position="1"/>
        <end position="25"/>
    </location>
</feature>
<dbReference type="EMBL" id="JAIFRP010000022">
    <property type="protein sequence ID" value="KAK2585112.1"/>
    <property type="molecule type" value="Genomic_DNA"/>
</dbReference>
<gene>
    <name evidence="2" type="ORF">KPH14_008623</name>
</gene>
<evidence type="ECO:0000313" key="3">
    <source>
        <dbReference type="Proteomes" id="UP001258017"/>
    </source>
</evidence>
<name>A0AAD9RSE9_9HYME</name>
<organism evidence="2 3">
    <name type="scientific">Odynerus spinipes</name>
    <dbReference type="NCBI Taxonomy" id="1348599"/>
    <lineage>
        <taxon>Eukaryota</taxon>
        <taxon>Metazoa</taxon>
        <taxon>Ecdysozoa</taxon>
        <taxon>Arthropoda</taxon>
        <taxon>Hexapoda</taxon>
        <taxon>Insecta</taxon>
        <taxon>Pterygota</taxon>
        <taxon>Neoptera</taxon>
        <taxon>Endopterygota</taxon>
        <taxon>Hymenoptera</taxon>
        <taxon>Apocrita</taxon>
        <taxon>Aculeata</taxon>
        <taxon>Vespoidea</taxon>
        <taxon>Vespidae</taxon>
        <taxon>Eumeninae</taxon>
        <taxon>Odynerus</taxon>
    </lineage>
</organism>
<dbReference type="AlphaFoldDB" id="A0AAD9RSE9"/>
<proteinExistence type="predicted"/>
<evidence type="ECO:0000313" key="2">
    <source>
        <dbReference type="EMBL" id="KAK2585112.1"/>
    </source>
</evidence>
<evidence type="ECO:0000256" key="1">
    <source>
        <dbReference type="SAM" id="MobiDB-lite"/>
    </source>
</evidence>
<protein>
    <submittedName>
        <fullName evidence="2">Uncharacterized protein</fullName>
    </submittedName>
</protein>
<sequence length="107" mass="12371">MKRKSEKEEETKKESEEEEEMKKESEEEQERDDDGVDKQDAMFRVRESLKCHVVEPLGSFARKHHMVQFGGIVAVVVAAVAPRRSCVPYQLNGWVALKRCRPVQLRG</sequence>
<feature type="region of interest" description="Disordered" evidence="1">
    <location>
        <begin position="1"/>
        <end position="39"/>
    </location>
</feature>
<comment type="caution">
    <text evidence="2">The sequence shown here is derived from an EMBL/GenBank/DDBJ whole genome shotgun (WGS) entry which is preliminary data.</text>
</comment>
<feature type="compositionally biased region" description="Acidic residues" evidence="1">
    <location>
        <begin position="26"/>
        <end position="35"/>
    </location>
</feature>
<accession>A0AAD9RSE9</accession>
<reference evidence="2" key="2">
    <citation type="journal article" date="2023" name="Commun. Biol.">
        <title>Intrasexual cuticular hydrocarbon dimorphism in a wasp sheds light on hydrocarbon biosynthesis genes in Hymenoptera.</title>
        <authorList>
            <person name="Moris V.C."/>
            <person name="Podsiadlowski L."/>
            <person name="Martin S."/>
            <person name="Oeyen J.P."/>
            <person name="Donath A."/>
            <person name="Petersen M."/>
            <person name="Wilbrandt J."/>
            <person name="Misof B."/>
            <person name="Liedtke D."/>
            <person name="Thamm M."/>
            <person name="Scheiner R."/>
            <person name="Schmitt T."/>
            <person name="Niehuis O."/>
        </authorList>
    </citation>
    <scope>NUCLEOTIDE SEQUENCE</scope>
    <source>
        <strain evidence="2">GBR_01_08_01A</strain>
    </source>
</reference>